<proteinExistence type="predicted"/>
<dbReference type="EMBL" id="BLLF01001227">
    <property type="protein sequence ID" value="GFH17955.1"/>
    <property type="molecule type" value="Genomic_DNA"/>
</dbReference>
<reference evidence="1 2" key="1">
    <citation type="submission" date="2020-02" db="EMBL/GenBank/DDBJ databases">
        <title>Draft genome sequence of Haematococcus lacustris strain NIES-144.</title>
        <authorList>
            <person name="Morimoto D."/>
            <person name="Nakagawa S."/>
            <person name="Yoshida T."/>
            <person name="Sawayama S."/>
        </authorList>
    </citation>
    <scope>NUCLEOTIDE SEQUENCE [LARGE SCALE GENOMIC DNA]</scope>
    <source>
        <strain evidence="1 2">NIES-144</strain>
    </source>
</reference>
<evidence type="ECO:0000313" key="2">
    <source>
        <dbReference type="Proteomes" id="UP000485058"/>
    </source>
</evidence>
<evidence type="ECO:0000313" key="1">
    <source>
        <dbReference type="EMBL" id="GFH17955.1"/>
    </source>
</evidence>
<dbReference type="Proteomes" id="UP000485058">
    <property type="component" value="Unassembled WGS sequence"/>
</dbReference>
<keyword evidence="2" id="KW-1185">Reference proteome</keyword>
<sequence length="79" mass="8839">MYQQKQHEKMMKLFCTEVHQLLPQCQHRLMVNSAPGAALSALQVLDRLAGGRAGIQSATVLDTSPDMLQLVQQHRLKLS</sequence>
<gene>
    <name evidence="1" type="ORF">HaLaN_14683</name>
</gene>
<dbReference type="AlphaFoldDB" id="A0A699Z8P4"/>
<protein>
    <submittedName>
        <fullName evidence="1">Uncharacterized protein</fullName>
    </submittedName>
</protein>
<organism evidence="1 2">
    <name type="scientific">Haematococcus lacustris</name>
    <name type="common">Green alga</name>
    <name type="synonym">Haematococcus pluvialis</name>
    <dbReference type="NCBI Taxonomy" id="44745"/>
    <lineage>
        <taxon>Eukaryota</taxon>
        <taxon>Viridiplantae</taxon>
        <taxon>Chlorophyta</taxon>
        <taxon>core chlorophytes</taxon>
        <taxon>Chlorophyceae</taxon>
        <taxon>CS clade</taxon>
        <taxon>Chlamydomonadales</taxon>
        <taxon>Haematococcaceae</taxon>
        <taxon>Haematococcus</taxon>
    </lineage>
</organism>
<accession>A0A699Z8P4</accession>
<comment type="caution">
    <text evidence="1">The sequence shown here is derived from an EMBL/GenBank/DDBJ whole genome shotgun (WGS) entry which is preliminary data.</text>
</comment>
<name>A0A699Z8P4_HAELA</name>